<protein>
    <submittedName>
        <fullName evidence="7">Unannotated protein</fullName>
    </submittedName>
</protein>
<evidence type="ECO:0000256" key="2">
    <source>
        <dbReference type="ARBA" id="ARBA00022692"/>
    </source>
</evidence>
<evidence type="ECO:0000256" key="5">
    <source>
        <dbReference type="SAM" id="Phobius"/>
    </source>
</evidence>
<feature type="domain" description="Major facilitator superfamily (MFS) profile" evidence="6">
    <location>
        <begin position="11"/>
        <end position="403"/>
    </location>
</feature>
<evidence type="ECO:0000256" key="1">
    <source>
        <dbReference type="ARBA" id="ARBA00004141"/>
    </source>
</evidence>
<proteinExistence type="predicted"/>
<dbReference type="EMBL" id="CAESAF010000020">
    <property type="protein sequence ID" value="CAB4333049.1"/>
    <property type="molecule type" value="Genomic_DNA"/>
</dbReference>
<feature type="transmembrane region" description="Helical" evidence="5">
    <location>
        <begin position="216"/>
        <end position="239"/>
    </location>
</feature>
<feature type="transmembrane region" description="Helical" evidence="5">
    <location>
        <begin position="50"/>
        <end position="69"/>
    </location>
</feature>
<feature type="transmembrane region" description="Helical" evidence="5">
    <location>
        <begin position="282"/>
        <end position="304"/>
    </location>
</feature>
<evidence type="ECO:0000259" key="6">
    <source>
        <dbReference type="PROSITE" id="PS50850"/>
    </source>
</evidence>
<feature type="transmembrane region" description="Helical" evidence="5">
    <location>
        <begin position="349"/>
        <end position="371"/>
    </location>
</feature>
<dbReference type="GO" id="GO:0022857">
    <property type="term" value="F:transmembrane transporter activity"/>
    <property type="evidence" value="ECO:0007669"/>
    <property type="project" value="InterPro"/>
</dbReference>
<comment type="subcellular location">
    <subcellularLocation>
        <location evidence="1">Membrane</location>
        <topology evidence="1">Multi-pass membrane protein</topology>
    </subcellularLocation>
</comment>
<dbReference type="GO" id="GO:0016020">
    <property type="term" value="C:membrane"/>
    <property type="evidence" value="ECO:0007669"/>
    <property type="project" value="UniProtKB-SubCell"/>
</dbReference>
<feature type="transmembrane region" description="Helical" evidence="5">
    <location>
        <begin position="105"/>
        <end position="123"/>
    </location>
</feature>
<dbReference type="SUPFAM" id="SSF103473">
    <property type="entry name" value="MFS general substrate transporter"/>
    <property type="match status" value="1"/>
</dbReference>
<reference evidence="7" key="1">
    <citation type="submission" date="2020-05" db="EMBL/GenBank/DDBJ databases">
        <authorList>
            <person name="Chiriac C."/>
            <person name="Salcher M."/>
            <person name="Ghai R."/>
            <person name="Kavagutti S V."/>
        </authorList>
    </citation>
    <scope>NUCLEOTIDE SEQUENCE</scope>
</reference>
<evidence type="ECO:0000256" key="3">
    <source>
        <dbReference type="ARBA" id="ARBA00022989"/>
    </source>
</evidence>
<feature type="transmembrane region" description="Helical" evidence="5">
    <location>
        <begin position="20"/>
        <end position="38"/>
    </location>
</feature>
<feature type="transmembrane region" description="Helical" evidence="5">
    <location>
        <begin position="144"/>
        <end position="164"/>
    </location>
</feature>
<dbReference type="PROSITE" id="PS50850">
    <property type="entry name" value="MFS"/>
    <property type="match status" value="1"/>
</dbReference>
<dbReference type="InterPro" id="IPR051788">
    <property type="entry name" value="MFS_Transporter"/>
</dbReference>
<keyword evidence="4 5" id="KW-0472">Membrane</keyword>
<accession>A0A6J5YYD7</accession>
<dbReference type="PANTHER" id="PTHR23514:SF13">
    <property type="entry name" value="INNER MEMBRANE PROTEIN YBJJ"/>
    <property type="match status" value="1"/>
</dbReference>
<dbReference type="InterPro" id="IPR036259">
    <property type="entry name" value="MFS_trans_sf"/>
</dbReference>
<dbReference type="CDD" id="cd17393">
    <property type="entry name" value="MFS_MosC_like"/>
    <property type="match status" value="1"/>
</dbReference>
<feature type="transmembrane region" description="Helical" evidence="5">
    <location>
        <begin position="310"/>
        <end position="337"/>
    </location>
</feature>
<feature type="transmembrane region" description="Helical" evidence="5">
    <location>
        <begin position="377"/>
        <end position="395"/>
    </location>
</feature>
<feature type="transmembrane region" description="Helical" evidence="5">
    <location>
        <begin position="81"/>
        <end position="99"/>
    </location>
</feature>
<keyword evidence="2 5" id="KW-0812">Transmembrane</keyword>
<feature type="transmembrane region" description="Helical" evidence="5">
    <location>
        <begin position="251"/>
        <end position="270"/>
    </location>
</feature>
<dbReference type="PANTHER" id="PTHR23514">
    <property type="entry name" value="BYPASS OF STOP CODON PROTEIN 6"/>
    <property type="match status" value="1"/>
</dbReference>
<gene>
    <name evidence="7" type="ORF">UFOPK3574_00345</name>
</gene>
<dbReference type="Gene3D" id="1.20.1250.20">
    <property type="entry name" value="MFS general substrate transporter like domains"/>
    <property type="match status" value="2"/>
</dbReference>
<dbReference type="AlphaFoldDB" id="A0A6J5YYD7"/>
<dbReference type="InterPro" id="IPR011701">
    <property type="entry name" value="MFS"/>
</dbReference>
<evidence type="ECO:0000256" key="4">
    <source>
        <dbReference type="ARBA" id="ARBA00023136"/>
    </source>
</evidence>
<evidence type="ECO:0000313" key="7">
    <source>
        <dbReference type="EMBL" id="CAB4333049.1"/>
    </source>
</evidence>
<dbReference type="InterPro" id="IPR020846">
    <property type="entry name" value="MFS_dom"/>
</dbReference>
<sequence length="403" mass="42656">MSLEAKDLLHRAKLARNSNWISFLLLGMVSMGWVPRIPEIKDAIGLSNGAFGFILIGSTFGSITGAQLAGRFIHTYGSQRVIYVGAIIMPAGLAGMAIANSATALFLTLFTMGVGYALLDMSYNFQGTVIEKILGRRYMSSFHAMWSTGAFLTTVIGGFITRHVTPQVNLLVIAIVCFIAYLISARFLLSPEIDGHKGDEEHEAKIPFFGKSVMPLWLLGVGLLASLVGEGAASDWGAILLRDEMGYEKGVYASAFASFSLAMIVSRFLGDRALDYFGPARLVKLGGYLGGSIWGLAMAIAIPLAATHPLLALVIVNIGFVAAGLGIGPMFPAFILAATKIPGIAPAVAISRVGVIGIAGFFFGPTVTGIISQFTNLSIGMIYPVAMLILSGYLSRGIKSSKA</sequence>
<name>A0A6J5YYD7_9ZZZZ</name>
<feature type="transmembrane region" description="Helical" evidence="5">
    <location>
        <begin position="170"/>
        <end position="189"/>
    </location>
</feature>
<dbReference type="Pfam" id="PF07690">
    <property type="entry name" value="MFS_1"/>
    <property type="match status" value="1"/>
</dbReference>
<organism evidence="7">
    <name type="scientific">freshwater metagenome</name>
    <dbReference type="NCBI Taxonomy" id="449393"/>
    <lineage>
        <taxon>unclassified sequences</taxon>
        <taxon>metagenomes</taxon>
        <taxon>ecological metagenomes</taxon>
    </lineage>
</organism>
<keyword evidence="3 5" id="KW-1133">Transmembrane helix</keyword>